<evidence type="ECO:0000256" key="5">
    <source>
        <dbReference type="ARBA" id="ARBA00022833"/>
    </source>
</evidence>
<dbReference type="FunFam" id="3.90.132.10:FF:000001">
    <property type="entry name" value="leishmanolysin-like peptidase isoform X2"/>
    <property type="match status" value="1"/>
</dbReference>
<accession>A0A8S1QFD9</accession>
<evidence type="ECO:0000256" key="3">
    <source>
        <dbReference type="ARBA" id="ARBA00022723"/>
    </source>
</evidence>
<feature type="binding site" evidence="8">
    <location>
        <position position="186"/>
    </location>
    <ligand>
        <name>Zn(2+)</name>
        <dbReference type="ChEBI" id="CHEBI:29105"/>
        <note>catalytic</note>
    </ligand>
</feature>
<feature type="active site" evidence="7">
    <location>
        <position position="183"/>
    </location>
</feature>
<dbReference type="PANTHER" id="PTHR10942">
    <property type="entry name" value="LEISHMANOLYSIN-LIKE PEPTIDASE"/>
    <property type="match status" value="1"/>
</dbReference>
<dbReference type="FunFam" id="2.10.220.10:FF:000050">
    <property type="entry name" value="Proprotein convertase subtilisin/kexin type 5"/>
    <property type="match status" value="1"/>
</dbReference>
<comment type="caution">
    <text evidence="9">The sequence shown here is derived from an EMBL/GenBank/DDBJ whole genome shotgun (WGS) entry which is preliminary data.</text>
</comment>
<proteinExistence type="inferred from homology"/>
<evidence type="ECO:0008006" key="11">
    <source>
        <dbReference type="Google" id="ProtNLM"/>
    </source>
</evidence>
<evidence type="ECO:0000256" key="1">
    <source>
        <dbReference type="ARBA" id="ARBA00005860"/>
    </source>
</evidence>
<feature type="binding site" evidence="8">
    <location>
        <position position="256"/>
    </location>
    <ligand>
        <name>Zn(2+)</name>
        <dbReference type="ChEBI" id="CHEBI:29105"/>
        <note>catalytic</note>
    </ligand>
</feature>
<feature type="binding site" evidence="8">
    <location>
        <position position="182"/>
    </location>
    <ligand>
        <name>Zn(2+)</name>
        <dbReference type="ChEBI" id="CHEBI:29105"/>
        <note>catalytic</note>
    </ligand>
</feature>
<evidence type="ECO:0000313" key="10">
    <source>
        <dbReference type="Proteomes" id="UP000692954"/>
    </source>
</evidence>
<sequence length="580" mass="65747">MKYLILFYLTICFAYPNVLDIILPSQRKLLERLREKHSDRKLEDVQSSWEPLRLHFEFLESPPQDVLDQINTVLNIAKTFFGRHLLVKRQKGNLQWKSSYETDWSLFEVPVSLQKSYDADLVFFIGQEINKDVDYIARAAPMIFDENTGRPIFGLMQLNNYHMKEYQGTDAKFEAAVQIVLHESIHGLGFTDNLYGNYYNSTSNEKYNFTVYQRVNQQIDLPTPRLTQLVENHFCCSNILGGTMEDQNGGGTAGSHFERSIFYNDIMTGAIMTGNSLFTEFTFAILEDTGFYRVTKHTADIQLWGKDKGCDFYKLQCYSETEYKEFCRNPYDDDDPNDDPLDHLSCSFQNTGIGICLNDGLVECPYNYVMADFDCRDANNYNTTLFSGTNFYFGYDSMCIEGSLTKKGIANRLGYSCFKYACDEDQNLKIIIDGVQYDCSDGGSSPSFNTQQYQGGFICPENPEELCESASECPNQCNKKGYCLGGSCTCIAGYAGRACEKSCTTYRNGVECVNSCPTNTFPDQFTMYCIGCPANCATCSAKDVCTECEDTFLLNAGFCEPLPTYSLIFTTTIIALFFTL</sequence>
<dbReference type="GO" id="GO:0016020">
    <property type="term" value="C:membrane"/>
    <property type="evidence" value="ECO:0007669"/>
    <property type="project" value="InterPro"/>
</dbReference>
<protein>
    <recommendedName>
        <fullName evidence="11">EGF-like domain-containing protein</fullName>
    </recommendedName>
</protein>
<dbReference type="OrthoDB" id="406051at2759"/>
<dbReference type="Pfam" id="PF01457">
    <property type="entry name" value="Peptidase_M8"/>
    <property type="match status" value="1"/>
</dbReference>
<evidence type="ECO:0000256" key="4">
    <source>
        <dbReference type="ARBA" id="ARBA00022801"/>
    </source>
</evidence>
<organism evidence="9 10">
    <name type="scientific">Paramecium sonneborni</name>
    <dbReference type="NCBI Taxonomy" id="65129"/>
    <lineage>
        <taxon>Eukaryota</taxon>
        <taxon>Sar</taxon>
        <taxon>Alveolata</taxon>
        <taxon>Ciliophora</taxon>
        <taxon>Intramacronucleata</taxon>
        <taxon>Oligohymenophorea</taxon>
        <taxon>Peniculida</taxon>
        <taxon>Parameciidae</taxon>
        <taxon>Paramecium</taxon>
    </lineage>
</organism>
<comment type="similarity">
    <text evidence="1">Belongs to the peptidase M8 family.</text>
</comment>
<dbReference type="GO" id="GO:0005737">
    <property type="term" value="C:cytoplasm"/>
    <property type="evidence" value="ECO:0007669"/>
    <property type="project" value="TreeGrafter"/>
</dbReference>
<keyword evidence="5 8" id="KW-0862">Zinc</keyword>
<dbReference type="GO" id="GO:0004222">
    <property type="term" value="F:metalloendopeptidase activity"/>
    <property type="evidence" value="ECO:0007669"/>
    <property type="project" value="InterPro"/>
</dbReference>
<evidence type="ECO:0000256" key="8">
    <source>
        <dbReference type="PIRSR" id="PIRSR601577-2"/>
    </source>
</evidence>
<dbReference type="EMBL" id="CAJJDN010000106">
    <property type="protein sequence ID" value="CAD8114669.1"/>
    <property type="molecule type" value="Genomic_DNA"/>
</dbReference>
<dbReference type="GO" id="GO:0007155">
    <property type="term" value="P:cell adhesion"/>
    <property type="evidence" value="ECO:0007669"/>
    <property type="project" value="InterPro"/>
</dbReference>
<evidence type="ECO:0000256" key="7">
    <source>
        <dbReference type="PIRSR" id="PIRSR601577-1"/>
    </source>
</evidence>
<evidence type="ECO:0000313" key="9">
    <source>
        <dbReference type="EMBL" id="CAD8114669.1"/>
    </source>
</evidence>
<dbReference type="AlphaFoldDB" id="A0A8S1QFD9"/>
<name>A0A8S1QFD9_9CILI</name>
<dbReference type="GO" id="GO:0046872">
    <property type="term" value="F:metal ion binding"/>
    <property type="evidence" value="ECO:0007669"/>
    <property type="project" value="UniProtKB-KW"/>
</dbReference>
<comment type="cofactor">
    <cofactor evidence="8">
        <name>Zn(2+)</name>
        <dbReference type="ChEBI" id="CHEBI:29105"/>
    </cofactor>
    <text evidence="8">Binds 1 zinc ion per subunit.</text>
</comment>
<dbReference type="GO" id="GO:0006508">
    <property type="term" value="P:proteolysis"/>
    <property type="evidence" value="ECO:0007669"/>
    <property type="project" value="UniProtKB-KW"/>
</dbReference>
<dbReference type="Pfam" id="PF23106">
    <property type="entry name" value="EGF_Teneurin"/>
    <property type="match status" value="1"/>
</dbReference>
<keyword evidence="3 8" id="KW-0479">Metal-binding</keyword>
<reference evidence="9" key="1">
    <citation type="submission" date="2021-01" db="EMBL/GenBank/DDBJ databases">
        <authorList>
            <consortium name="Genoscope - CEA"/>
            <person name="William W."/>
        </authorList>
    </citation>
    <scope>NUCLEOTIDE SEQUENCE</scope>
</reference>
<keyword evidence="4" id="KW-0378">Hydrolase</keyword>
<dbReference type="PANTHER" id="PTHR10942:SF0">
    <property type="entry name" value="LEISHMANOLYSIN-LIKE PEPTIDASE"/>
    <property type="match status" value="1"/>
</dbReference>
<keyword evidence="2" id="KW-0645">Protease</keyword>
<gene>
    <name evidence="9" type="ORF">PSON_ATCC_30995.1.T1060134</name>
</gene>
<keyword evidence="10" id="KW-1185">Reference proteome</keyword>
<keyword evidence="6 8" id="KW-0482">Metalloprotease</keyword>
<evidence type="ECO:0000256" key="6">
    <source>
        <dbReference type="ARBA" id="ARBA00023049"/>
    </source>
</evidence>
<dbReference type="Proteomes" id="UP000692954">
    <property type="component" value="Unassembled WGS sequence"/>
</dbReference>
<dbReference type="InterPro" id="IPR001577">
    <property type="entry name" value="Peptidase_M8"/>
</dbReference>
<evidence type="ECO:0000256" key="2">
    <source>
        <dbReference type="ARBA" id="ARBA00022670"/>
    </source>
</evidence>